<accession>A0A382LNQ0</accession>
<dbReference type="PANTHER" id="PTHR47396:SF1">
    <property type="entry name" value="ATP-DEPENDENT HELICASE IRC3-RELATED"/>
    <property type="match status" value="1"/>
</dbReference>
<dbReference type="SUPFAM" id="SSF52540">
    <property type="entry name" value="P-loop containing nucleoside triphosphate hydrolases"/>
    <property type="match status" value="1"/>
</dbReference>
<dbReference type="AlphaFoldDB" id="A0A382LNQ0"/>
<dbReference type="PROSITE" id="PS51192">
    <property type="entry name" value="HELICASE_ATP_BIND_1"/>
    <property type="match status" value="1"/>
</dbReference>
<dbReference type="PANTHER" id="PTHR47396">
    <property type="entry name" value="TYPE I RESTRICTION ENZYME ECOKI R PROTEIN"/>
    <property type="match status" value="1"/>
</dbReference>
<name>A0A382LNQ0_9ZZZZ</name>
<evidence type="ECO:0000259" key="1">
    <source>
        <dbReference type="PROSITE" id="PS51192"/>
    </source>
</evidence>
<protein>
    <recommendedName>
        <fullName evidence="1">Helicase ATP-binding domain-containing protein</fullName>
    </recommendedName>
</protein>
<dbReference type="InterPro" id="IPR050742">
    <property type="entry name" value="Helicase_Restrict-Modif_Enz"/>
</dbReference>
<dbReference type="GO" id="GO:0003677">
    <property type="term" value="F:DNA binding"/>
    <property type="evidence" value="ECO:0007669"/>
    <property type="project" value="InterPro"/>
</dbReference>
<evidence type="ECO:0000313" key="2">
    <source>
        <dbReference type="EMBL" id="SVC37983.1"/>
    </source>
</evidence>
<dbReference type="GO" id="GO:0005829">
    <property type="term" value="C:cytosol"/>
    <property type="evidence" value="ECO:0007669"/>
    <property type="project" value="TreeGrafter"/>
</dbReference>
<dbReference type="EMBL" id="UINC01088070">
    <property type="protein sequence ID" value="SVC37983.1"/>
    <property type="molecule type" value="Genomic_DNA"/>
</dbReference>
<dbReference type="SMART" id="SM00487">
    <property type="entry name" value="DEXDc"/>
    <property type="match status" value="1"/>
</dbReference>
<feature type="non-terminal residue" evidence="2">
    <location>
        <position position="319"/>
    </location>
</feature>
<dbReference type="Gene3D" id="3.40.50.300">
    <property type="entry name" value="P-loop containing nucleotide triphosphate hydrolases"/>
    <property type="match status" value="1"/>
</dbReference>
<sequence>MEQIDKEKMSIFRDLDKLEELYLIQNLAKLKDPAFRIYLLTHAFGNRGFNNFCSKIGTTISNASSNIEKQEFVNRISSFDWADNEKTRAFVSAFEFDEGIIPSPKDIEKDLEILEKPTSIYYPFFDYQSEIADKVKKQLSMPGGRAMVQIPTGGGKTKIGMEIVTDFLNDNTDATVVWLADKSELLDQAIIEFKKIWKHRATKSVYLNRVWGQHNIELNISDSKLVVGGLSKLISFFKRGGKLKADLIIFDEAHHAAAEKYSEVLLNLVTPGHTNLLGLTATPGREGEGETGKLVQLFNTKPPIGIDTTYNAGVLTIIA</sequence>
<dbReference type="GO" id="GO:0005524">
    <property type="term" value="F:ATP binding"/>
    <property type="evidence" value="ECO:0007669"/>
    <property type="project" value="InterPro"/>
</dbReference>
<reference evidence="2" key="1">
    <citation type="submission" date="2018-05" db="EMBL/GenBank/DDBJ databases">
        <authorList>
            <person name="Lanie J.A."/>
            <person name="Ng W.-L."/>
            <person name="Kazmierczak K.M."/>
            <person name="Andrzejewski T.M."/>
            <person name="Davidsen T.M."/>
            <person name="Wayne K.J."/>
            <person name="Tettelin H."/>
            <person name="Glass J.I."/>
            <person name="Rusch D."/>
            <person name="Podicherti R."/>
            <person name="Tsui H.-C.T."/>
            <person name="Winkler M.E."/>
        </authorList>
    </citation>
    <scope>NUCLEOTIDE SEQUENCE</scope>
</reference>
<organism evidence="2">
    <name type="scientific">marine metagenome</name>
    <dbReference type="NCBI Taxonomy" id="408172"/>
    <lineage>
        <taxon>unclassified sequences</taxon>
        <taxon>metagenomes</taxon>
        <taxon>ecological metagenomes</taxon>
    </lineage>
</organism>
<dbReference type="GO" id="GO:0016787">
    <property type="term" value="F:hydrolase activity"/>
    <property type="evidence" value="ECO:0007669"/>
    <property type="project" value="InterPro"/>
</dbReference>
<gene>
    <name evidence="2" type="ORF">METZ01_LOCUS290837</name>
</gene>
<proteinExistence type="predicted"/>
<dbReference type="InterPro" id="IPR014001">
    <property type="entry name" value="Helicase_ATP-bd"/>
</dbReference>
<dbReference type="InterPro" id="IPR006935">
    <property type="entry name" value="Helicase/UvrB_N"/>
</dbReference>
<dbReference type="InterPro" id="IPR027417">
    <property type="entry name" value="P-loop_NTPase"/>
</dbReference>
<feature type="domain" description="Helicase ATP-binding" evidence="1">
    <location>
        <begin position="137"/>
        <end position="301"/>
    </location>
</feature>
<dbReference type="Pfam" id="PF04851">
    <property type="entry name" value="ResIII"/>
    <property type="match status" value="1"/>
</dbReference>